<dbReference type="GO" id="GO:0006826">
    <property type="term" value="P:iron ion transport"/>
    <property type="evidence" value="ECO:0007669"/>
    <property type="project" value="UniProtKB-KW"/>
</dbReference>
<evidence type="ECO:0000259" key="11">
    <source>
        <dbReference type="PROSITE" id="PS50893"/>
    </source>
</evidence>
<organism evidence="12 13">
    <name type="scientific">Jannaschia seosinensis</name>
    <dbReference type="NCBI Taxonomy" id="313367"/>
    <lineage>
        <taxon>Bacteria</taxon>
        <taxon>Pseudomonadati</taxon>
        <taxon>Pseudomonadota</taxon>
        <taxon>Alphaproteobacteria</taxon>
        <taxon>Rhodobacterales</taxon>
        <taxon>Roseobacteraceae</taxon>
        <taxon>Jannaschia</taxon>
    </lineage>
</organism>
<evidence type="ECO:0000256" key="4">
    <source>
        <dbReference type="ARBA" id="ARBA00022475"/>
    </source>
</evidence>
<dbReference type="InterPro" id="IPR003593">
    <property type="entry name" value="AAA+_ATPase"/>
</dbReference>
<dbReference type="FunFam" id="3.40.50.300:FF:000134">
    <property type="entry name" value="Iron-enterobactin ABC transporter ATP-binding protein"/>
    <property type="match status" value="1"/>
</dbReference>
<dbReference type="STRING" id="313367.JSE7799_02002"/>
<dbReference type="RefSeq" id="WP_055663494.1">
    <property type="nucleotide sequence ID" value="NZ_CYPR01000127.1"/>
</dbReference>
<accession>A0A0M7BB34</accession>
<dbReference type="AlphaFoldDB" id="A0A0M7BB34"/>
<feature type="domain" description="ABC transporter" evidence="11">
    <location>
        <begin position="2"/>
        <end position="237"/>
    </location>
</feature>
<keyword evidence="4" id="KW-1003">Cell membrane</keyword>
<keyword evidence="8" id="KW-0408">Iron</keyword>
<gene>
    <name evidence="12" type="primary">fhuC</name>
    <name evidence="12" type="ORF">JSE7799_02002</name>
</gene>
<comment type="subcellular location">
    <subcellularLocation>
        <location evidence="1">Cell membrane</location>
        <topology evidence="1">Peripheral membrane protein</topology>
    </subcellularLocation>
</comment>
<dbReference type="SUPFAM" id="SSF52540">
    <property type="entry name" value="P-loop containing nucleoside triphosphate hydrolases"/>
    <property type="match status" value="1"/>
</dbReference>
<keyword evidence="6" id="KW-0547">Nucleotide-binding</keyword>
<proteinExistence type="inferred from homology"/>
<evidence type="ECO:0000256" key="9">
    <source>
        <dbReference type="ARBA" id="ARBA00023065"/>
    </source>
</evidence>
<evidence type="ECO:0000256" key="5">
    <source>
        <dbReference type="ARBA" id="ARBA00022496"/>
    </source>
</evidence>
<dbReference type="PROSITE" id="PS50893">
    <property type="entry name" value="ABC_TRANSPORTER_2"/>
    <property type="match status" value="1"/>
</dbReference>
<evidence type="ECO:0000256" key="7">
    <source>
        <dbReference type="ARBA" id="ARBA00022840"/>
    </source>
</evidence>
<evidence type="ECO:0000313" key="12">
    <source>
        <dbReference type="EMBL" id="CUH39278.1"/>
    </source>
</evidence>
<dbReference type="GO" id="GO:0016887">
    <property type="term" value="F:ATP hydrolysis activity"/>
    <property type="evidence" value="ECO:0007669"/>
    <property type="project" value="InterPro"/>
</dbReference>
<protein>
    <submittedName>
        <fullName evidence="12">Iron(3+)-hydroxamate import ATP-binding protein FhuC</fullName>
        <ecNumber evidence="12">3.6.3.34</ecNumber>
    </submittedName>
</protein>
<dbReference type="GO" id="GO:0005524">
    <property type="term" value="F:ATP binding"/>
    <property type="evidence" value="ECO:0007669"/>
    <property type="project" value="UniProtKB-KW"/>
</dbReference>
<dbReference type="Proteomes" id="UP000049455">
    <property type="component" value="Unassembled WGS sequence"/>
</dbReference>
<dbReference type="PANTHER" id="PTHR42771:SF2">
    <property type="entry name" value="IRON(3+)-HYDROXAMATE IMPORT ATP-BINDING PROTEIN FHUC"/>
    <property type="match status" value="1"/>
</dbReference>
<dbReference type="SMART" id="SM00382">
    <property type="entry name" value="AAA"/>
    <property type="match status" value="1"/>
</dbReference>
<dbReference type="EC" id="3.6.3.34" evidence="12"/>
<keyword evidence="5" id="KW-0410">Iron transport</keyword>
<dbReference type="Pfam" id="PF00005">
    <property type="entry name" value="ABC_tran"/>
    <property type="match status" value="1"/>
</dbReference>
<name>A0A0M7BB34_9RHOB</name>
<dbReference type="PANTHER" id="PTHR42771">
    <property type="entry name" value="IRON(3+)-HYDROXAMATE IMPORT ATP-BINDING PROTEIN FHUC"/>
    <property type="match status" value="1"/>
</dbReference>
<dbReference type="InterPro" id="IPR027417">
    <property type="entry name" value="P-loop_NTPase"/>
</dbReference>
<keyword evidence="10" id="KW-0472">Membrane</keyword>
<evidence type="ECO:0000313" key="13">
    <source>
        <dbReference type="Proteomes" id="UP000049455"/>
    </source>
</evidence>
<keyword evidence="13" id="KW-1185">Reference proteome</keyword>
<evidence type="ECO:0000256" key="3">
    <source>
        <dbReference type="ARBA" id="ARBA00022448"/>
    </source>
</evidence>
<evidence type="ECO:0000256" key="8">
    <source>
        <dbReference type="ARBA" id="ARBA00023004"/>
    </source>
</evidence>
<evidence type="ECO:0000256" key="1">
    <source>
        <dbReference type="ARBA" id="ARBA00004202"/>
    </source>
</evidence>
<sequence>MFELADITVSHGGRRVLDVPGVALGQAGLTAILGHNGSGKSTLLSCLARQRRPDAGMIWLEGHPLSTFRQRDFARRVAYLPQRLPPVAGLTVRELVRLGRFPWRGAVGRWRQADHEAVDRALAETGTDHLADQLADDTSGGERQRAWIAMLLAQAAPILLLDEPTSALDLRHSEEVMTLLRRLADVDRQVIVVLHDINLAARHADRIVALDRGGVTFDGGPGSFLHKDVLSGLTGVPMTLLDRPAPHPPYAVIA</sequence>
<comment type="similarity">
    <text evidence="2">Belongs to the ABC transporter superfamily.</text>
</comment>
<dbReference type="InterPro" id="IPR051535">
    <property type="entry name" value="Siderophore_ABC-ATPase"/>
</dbReference>
<dbReference type="GO" id="GO:0005886">
    <property type="term" value="C:plasma membrane"/>
    <property type="evidence" value="ECO:0007669"/>
    <property type="project" value="UniProtKB-SubCell"/>
</dbReference>
<dbReference type="InterPro" id="IPR003439">
    <property type="entry name" value="ABC_transporter-like_ATP-bd"/>
</dbReference>
<keyword evidence="9" id="KW-0406">Ion transport</keyword>
<dbReference type="OrthoDB" id="9805601at2"/>
<evidence type="ECO:0000256" key="10">
    <source>
        <dbReference type="ARBA" id="ARBA00023136"/>
    </source>
</evidence>
<reference evidence="12 13" key="1">
    <citation type="submission" date="2015-09" db="EMBL/GenBank/DDBJ databases">
        <authorList>
            <person name="Jackson K.R."/>
            <person name="Lunt B.L."/>
            <person name="Fisher J.N.B."/>
            <person name="Gardner A.V."/>
            <person name="Bailey M.E."/>
            <person name="Deus L.M."/>
            <person name="Earl A.S."/>
            <person name="Gibby P.D."/>
            <person name="Hartmann K.A."/>
            <person name="Liu J.E."/>
            <person name="Manci A.M."/>
            <person name="Nielsen D.A."/>
            <person name="Solomon M.B."/>
            <person name="Breakwell D.P."/>
            <person name="Burnett S.H."/>
            <person name="Grose J.H."/>
        </authorList>
    </citation>
    <scope>NUCLEOTIDE SEQUENCE [LARGE SCALE GENOMIC DNA]</scope>
    <source>
        <strain evidence="12 13">CECT 7799</strain>
    </source>
</reference>
<dbReference type="CDD" id="cd03214">
    <property type="entry name" value="ABC_Iron-Siderophores_B12_Hemin"/>
    <property type="match status" value="1"/>
</dbReference>
<keyword evidence="7 12" id="KW-0067">ATP-binding</keyword>
<keyword evidence="3" id="KW-0813">Transport</keyword>
<evidence type="ECO:0000256" key="6">
    <source>
        <dbReference type="ARBA" id="ARBA00022741"/>
    </source>
</evidence>
<dbReference type="Gene3D" id="3.40.50.300">
    <property type="entry name" value="P-loop containing nucleotide triphosphate hydrolases"/>
    <property type="match status" value="1"/>
</dbReference>
<keyword evidence="12" id="KW-0378">Hydrolase</keyword>
<evidence type="ECO:0000256" key="2">
    <source>
        <dbReference type="ARBA" id="ARBA00005417"/>
    </source>
</evidence>
<dbReference type="EMBL" id="CYPR01000127">
    <property type="protein sequence ID" value="CUH39278.1"/>
    <property type="molecule type" value="Genomic_DNA"/>
</dbReference>